<dbReference type="AlphaFoldDB" id="A0A846QR92"/>
<proteinExistence type="predicted"/>
<evidence type="ECO:0000256" key="4">
    <source>
        <dbReference type="ARBA" id="ARBA00023235"/>
    </source>
</evidence>
<dbReference type="InterPro" id="IPR001398">
    <property type="entry name" value="Macrophage_inhib_fac"/>
</dbReference>
<dbReference type="EMBL" id="JAATJA010000002">
    <property type="protein sequence ID" value="NJB68893.1"/>
    <property type="molecule type" value="Genomic_DNA"/>
</dbReference>
<evidence type="ECO:0000256" key="10">
    <source>
        <dbReference type="ARBA" id="ARBA00041912"/>
    </source>
</evidence>
<dbReference type="GO" id="GO:0005125">
    <property type="term" value="F:cytokine activity"/>
    <property type="evidence" value="ECO:0007669"/>
    <property type="project" value="UniProtKB-KW"/>
</dbReference>
<evidence type="ECO:0000313" key="12">
    <source>
        <dbReference type="EMBL" id="NJB68893.1"/>
    </source>
</evidence>
<evidence type="ECO:0000256" key="5">
    <source>
        <dbReference type="ARBA" id="ARBA00036735"/>
    </source>
</evidence>
<dbReference type="EC" id="5.3.2.1" evidence="8"/>
<evidence type="ECO:0000256" key="9">
    <source>
        <dbReference type="ARBA" id="ARBA00041631"/>
    </source>
</evidence>
<keyword evidence="4" id="KW-0413">Isomerase</keyword>
<evidence type="ECO:0000256" key="7">
    <source>
        <dbReference type="ARBA" id="ARBA00038932"/>
    </source>
</evidence>
<dbReference type="EC" id="5.3.3.12" evidence="7"/>
<protein>
    <recommendedName>
        <fullName evidence="11">L-dopachrome isomerase</fullName>
        <ecNumber evidence="8">5.3.2.1</ecNumber>
        <ecNumber evidence="7">5.3.3.12</ecNumber>
    </recommendedName>
    <alternativeName>
        <fullName evidence="9">L-dopachrome tautomerase</fullName>
    </alternativeName>
    <alternativeName>
        <fullName evidence="10">Phenylpyruvate tautomerase</fullName>
    </alternativeName>
</protein>
<name>A0A846QR92_9BACT</name>
<gene>
    <name evidence="12" type="ORF">GGQ74_002566</name>
</gene>
<dbReference type="PANTHER" id="PTHR11954:SF6">
    <property type="entry name" value="MACROPHAGE MIGRATION INHIBITORY FACTOR"/>
    <property type="match status" value="1"/>
</dbReference>
<evidence type="ECO:0000256" key="11">
    <source>
        <dbReference type="ARBA" id="ARBA00042730"/>
    </source>
</evidence>
<evidence type="ECO:0000256" key="2">
    <source>
        <dbReference type="ARBA" id="ARBA00022514"/>
    </source>
</evidence>
<keyword evidence="13" id="KW-1185">Reference proteome</keyword>
<reference evidence="12 13" key="1">
    <citation type="submission" date="2020-03" db="EMBL/GenBank/DDBJ databases">
        <title>Genomic Encyclopedia of Type Strains, Phase IV (KMG-IV): sequencing the most valuable type-strain genomes for metagenomic binning, comparative biology and taxonomic classification.</title>
        <authorList>
            <person name="Goeker M."/>
        </authorList>
    </citation>
    <scope>NUCLEOTIDE SEQUENCE [LARGE SCALE GENOMIC DNA]</scope>
    <source>
        <strain evidence="12 13">DSM 24233</strain>
    </source>
</reference>
<dbReference type="Proteomes" id="UP000580856">
    <property type="component" value="Unassembled WGS sequence"/>
</dbReference>
<dbReference type="Gene3D" id="3.30.429.10">
    <property type="entry name" value="Macrophage Migration Inhibitory Factor"/>
    <property type="match status" value="1"/>
</dbReference>
<comment type="subcellular location">
    <subcellularLocation>
        <location evidence="1">Secreted</location>
    </subcellularLocation>
</comment>
<dbReference type="InterPro" id="IPR014347">
    <property type="entry name" value="Tautomerase/MIF_sf"/>
</dbReference>
<dbReference type="GO" id="GO:0050178">
    <property type="term" value="F:phenylpyruvate tautomerase activity"/>
    <property type="evidence" value="ECO:0007669"/>
    <property type="project" value="UniProtKB-EC"/>
</dbReference>
<accession>A0A846QR92</accession>
<evidence type="ECO:0000256" key="8">
    <source>
        <dbReference type="ARBA" id="ARBA00039086"/>
    </source>
</evidence>
<comment type="caution">
    <text evidence="12">The sequence shown here is derived from an EMBL/GenBank/DDBJ whole genome shotgun (WGS) entry which is preliminary data.</text>
</comment>
<organism evidence="12 13">
    <name type="scientific">Desulfobaculum xiamenense</name>
    <dbReference type="NCBI Taxonomy" id="995050"/>
    <lineage>
        <taxon>Bacteria</taxon>
        <taxon>Pseudomonadati</taxon>
        <taxon>Thermodesulfobacteriota</taxon>
        <taxon>Desulfovibrionia</taxon>
        <taxon>Desulfovibrionales</taxon>
        <taxon>Desulfovibrionaceae</taxon>
        <taxon>Desulfobaculum</taxon>
    </lineage>
</organism>
<dbReference type="Pfam" id="PF01187">
    <property type="entry name" value="MIF"/>
    <property type="match status" value="1"/>
</dbReference>
<dbReference type="PANTHER" id="PTHR11954">
    <property type="entry name" value="D-DOPACHROME DECARBOXYLASE"/>
    <property type="match status" value="1"/>
</dbReference>
<keyword evidence="2" id="KW-0202">Cytokine</keyword>
<dbReference type="RefSeq" id="WP_167941924.1">
    <property type="nucleotide sequence ID" value="NZ_JAATJA010000002.1"/>
</dbReference>
<evidence type="ECO:0000256" key="3">
    <source>
        <dbReference type="ARBA" id="ARBA00022525"/>
    </source>
</evidence>
<evidence type="ECO:0000313" key="13">
    <source>
        <dbReference type="Proteomes" id="UP000580856"/>
    </source>
</evidence>
<keyword evidence="3" id="KW-0964">Secreted</keyword>
<sequence length="126" mass="13684">MTVERPGSVEECMPYVNVALNMEMSDEDARALAEKVSALASELTGKPERWIMARVEPGCAMCHGGSFAPAAFVEFKSIGLDEGDCGRLSRGVCGLLSREAKVAPERVYIEFKTLHGHLFGWNGGTF</sequence>
<dbReference type="SUPFAM" id="SSF55331">
    <property type="entry name" value="Tautomerase/MIF"/>
    <property type="match status" value="1"/>
</dbReference>
<dbReference type="GO" id="GO:0005615">
    <property type="term" value="C:extracellular space"/>
    <property type="evidence" value="ECO:0007669"/>
    <property type="project" value="UniProtKB-KW"/>
</dbReference>
<dbReference type="GO" id="GO:0004167">
    <property type="term" value="F:dopachrome isomerase activity"/>
    <property type="evidence" value="ECO:0007669"/>
    <property type="project" value="UniProtKB-EC"/>
</dbReference>
<comment type="catalytic activity">
    <reaction evidence="6">
        <text>L-dopachrome = 5,6-dihydroxyindole-2-carboxylate</text>
        <dbReference type="Rhea" id="RHEA:13041"/>
        <dbReference type="ChEBI" id="CHEBI:16875"/>
        <dbReference type="ChEBI" id="CHEBI:57509"/>
        <dbReference type="EC" id="5.3.3.12"/>
    </reaction>
</comment>
<evidence type="ECO:0000256" key="6">
    <source>
        <dbReference type="ARBA" id="ARBA00036823"/>
    </source>
</evidence>
<comment type="catalytic activity">
    <reaction evidence="5">
        <text>3-phenylpyruvate = enol-phenylpyruvate</text>
        <dbReference type="Rhea" id="RHEA:17097"/>
        <dbReference type="ChEBI" id="CHEBI:16815"/>
        <dbReference type="ChEBI" id="CHEBI:18005"/>
        <dbReference type="EC" id="5.3.2.1"/>
    </reaction>
</comment>
<evidence type="ECO:0000256" key="1">
    <source>
        <dbReference type="ARBA" id="ARBA00004613"/>
    </source>
</evidence>